<evidence type="ECO:0000256" key="2">
    <source>
        <dbReference type="PROSITE-ProRule" id="PRU00169"/>
    </source>
</evidence>
<gene>
    <name evidence="5" type="ORF">HG543_33365</name>
</gene>
<evidence type="ECO:0000256" key="3">
    <source>
        <dbReference type="SAM" id="Coils"/>
    </source>
</evidence>
<evidence type="ECO:0000313" key="5">
    <source>
        <dbReference type="EMBL" id="NMO19729.1"/>
    </source>
</evidence>
<feature type="coiled-coil region" evidence="3">
    <location>
        <begin position="125"/>
        <end position="152"/>
    </location>
</feature>
<sequence>MTMGASLLLVDDLPANLFALECILAPLGHRMVRAGSGQEALRRVLDEDFAAILLDLRLGDMSGVEVLQLLRSRERSRRTPVILLTAEDGDAPTLQPAYALGMVDYVRKPLVSDLLRAKVALCVELHLAREALRRQELRVRELSAQLQAAHREVESLRTPGEAPSS</sequence>
<proteinExistence type="predicted"/>
<dbReference type="Proteomes" id="UP000518300">
    <property type="component" value="Unassembled WGS sequence"/>
</dbReference>
<evidence type="ECO:0000259" key="4">
    <source>
        <dbReference type="PROSITE" id="PS50110"/>
    </source>
</evidence>
<dbReference type="EMBL" id="JABBJJ010000201">
    <property type="protein sequence ID" value="NMO19729.1"/>
    <property type="molecule type" value="Genomic_DNA"/>
</dbReference>
<dbReference type="PANTHER" id="PTHR44591">
    <property type="entry name" value="STRESS RESPONSE REGULATOR PROTEIN 1"/>
    <property type="match status" value="1"/>
</dbReference>
<dbReference type="AlphaFoldDB" id="A0A848LPX7"/>
<dbReference type="SMART" id="SM00448">
    <property type="entry name" value="REC"/>
    <property type="match status" value="1"/>
</dbReference>
<reference evidence="5 6" key="1">
    <citation type="submission" date="2020-04" db="EMBL/GenBank/DDBJ databases">
        <title>Draft genome of Pyxidicoccus fallax type strain.</title>
        <authorList>
            <person name="Whitworth D.E."/>
        </authorList>
    </citation>
    <scope>NUCLEOTIDE SEQUENCE [LARGE SCALE GENOMIC DNA]</scope>
    <source>
        <strain evidence="5 6">DSM 14698</strain>
    </source>
</reference>
<keyword evidence="1 2" id="KW-0597">Phosphoprotein</keyword>
<feature type="modified residue" description="4-aspartylphosphate" evidence="2">
    <location>
        <position position="55"/>
    </location>
</feature>
<accession>A0A848LPX7</accession>
<dbReference type="Pfam" id="PF00072">
    <property type="entry name" value="Response_reg"/>
    <property type="match status" value="1"/>
</dbReference>
<dbReference type="Gene3D" id="3.40.50.2300">
    <property type="match status" value="1"/>
</dbReference>
<dbReference type="PANTHER" id="PTHR44591:SF3">
    <property type="entry name" value="RESPONSE REGULATORY DOMAIN-CONTAINING PROTEIN"/>
    <property type="match status" value="1"/>
</dbReference>
<dbReference type="GO" id="GO:0000160">
    <property type="term" value="P:phosphorelay signal transduction system"/>
    <property type="evidence" value="ECO:0007669"/>
    <property type="project" value="InterPro"/>
</dbReference>
<dbReference type="InterPro" id="IPR011006">
    <property type="entry name" value="CheY-like_superfamily"/>
</dbReference>
<dbReference type="SUPFAM" id="SSF52172">
    <property type="entry name" value="CheY-like"/>
    <property type="match status" value="1"/>
</dbReference>
<comment type="caution">
    <text evidence="5">The sequence shown here is derived from an EMBL/GenBank/DDBJ whole genome shotgun (WGS) entry which is preliminary data.</text>
</comment>
<dbReference type="CDD" id="cd00156">
    <property type="entry name" value="REC"/>
    <property type="match status" value="1"/>
</dbReference>
<evidence type="ECO:0000256" key="1">
    <source>
        <dbReference type="ARBA" id="ARBA00022553"/>
    </source>
</evidence>
<dbReference type="RefSeq" id="WP_169348971.1">
    <property type="nucleotide sequence ID" value="NZ_JABBJJ010000201.1"/>
</dbReference>
<feature type="domain" description="Response regulatory" evidence="4">
    <location>
        <begin position="6"/>
        <end position="123"/>
    </location>
</feature>
<keyword evidence="3" id="KW-0175">Coiled coil</keyword>
<dbReference type="InterPro" id="IPR050595">
    <property type="entry name" value="Bact_response_regulator"/>
</dbReference>
<dbReference type="PROSITE" id="PS50110">
    <property type="entry name" value="RESPONSE_REGULATORY"/>
    <property type="match status" value="1"/>
</dbReference>
<organism evidence="5 6">
    <name type="scientific">Pyxidicoccus fallax</name>
    <dbReference type="NCBI Taxonomy" id="394095"/>
    <lineage>
        <taxon>Bacteria</taxon>
        <taxon>Pseudomonadati</taxon>
        <taxon>Myxococcota</taxon>
        <taxon>Myxococcia</taxon>
        <taxon>Myxococcales</taxon>
        <taxon>Cystobacterineae</taxon>
        <taxon>Myxococcaceae</taxon>
        <taxon>Pyxidicoccus</taxon>
    </lineage>
</organism>
<keyword evidence="6" id="KW-1185">Reference proteome</keyword>
<evidence type="ECO:0000313" key="6">
    <source>
        <dbReference type="Proteomes" id="UP000518300"/>
    </source>
</evidence>
<dbReference type="InterPro" id="IPR001789">
    <property type="entry name" value="Sig_transdc_resp-reg_receiver"/>
</dbReference>
<name>A0A848LPX7_9BACT</name>
<protein>
    <submittedName>
        <fullName evidence="5">Response regulator</fullName>
    </submittedName>
</protein>